<feature type="domain" description="Peptidase S1" evidence="7">
    <location>
        <begin position="1656"/>
        <end position="1771"/>
    </location>
</feature>
<feature type="domain" description="Peptidase S1" evidence="7">
    <location>
        <begin position="328"/>
        <end position="593"/>
    </location>
</feature>
<organism evidence="8 9">
    <name type="scientific">Trichomalopsis sarcophagae</name>
    <dbReference type="NCBI Taxonomy" id="543379"/>
    <lineage>
        <taxon>Eukaryota</taxon>
        <taxon>Metazoa</taxon>
        <taxon>Ecdysozoa</taxon>
        <taxon>Arthropoda</taxon>
        <taxon>Hexapoda</taxon>
        <taxon>Insecta</taxon>
        <taxon>Pterygota</taxon>
        <taxon>Neoptera</taxon>
        <taxon>Endopterygota</taxon>
        <taxon>Hymenoptera</taxon>
        <taxon>Apocrita</taxon>
        <taxon>Proctotrupomorpha</taxon>
        <taxon>Chalcidoidea</taxon>
        <taxon>Pteromalidae</taxon>
        <taxon>Pteromalinae</taxon>
        <taxon>Trichomalopsis</taxon>
    </lineage>
</organism>
<dbReference type="PROSITE" id="PS00134">
    <property type="entry name" value="TRYPSIN_HIS"/>
    <property type="match status" value="5"/>
</dbReference>
<dbReference type="InterPro" id="IPR050430">
    <property type="entry name" value="Peptidase_S1"/>
</dbReference>
<feature type="domain" description="Peptidase S1" evidence="7">
    <location>
        <begin position="595"/>
        <end position="876"/>
    </location>
</feature>
<keyword evidence="9" id="KW-1185">Reference proteome</keyword>
<keyword evidence="3 6" id="KW-0378">Hydrolase</keyword>
<keyword evidence="4 6" id="KW-0720">Serine protease</keyword>
<name>A0A232F1N1_9HYME</name>
<dbReference type="CDD" id="cd00190">
    <property type="entry name" value="Tryp_SPc"/>
    <property type="match status" value="4"/>
</dbReference>
<keyword evidence="2 6" id="KW-0645">Protease</keyword>
<dbReference type="PROSITE" id="PS50240">
    <property type="entry name" value="TRYPSIN_DOM"/>
    <property type="match status" value="6"/>
</dbReference>
<evidence type="ECO:0000313" key="8">
    <source>
        <dbReference type="EMBL" id="OXU24624.1"/>
    </source>
</evidence>
<dbReference type="Proteomes" id="UP000215335">
    <property type="component" value="Unassembled WGS sequence"/>
</dbReference>
<dbReference type="InterPro" id="IPR033116">
    <property type="entry name" value="TRYPSIN_SER"/>
</dbReference>
<dbReference type="InterPro" id="IPR018114">
    <property type="entry name" value="TRYPSIN_HIS"/>
</dbReference>
<dbReference type="PROSITE" id="PS00135">
    <property type="entry name" value="TRYPSIN_SER"/>
    <property type="match status" value="3"/>
</dbReference>
<evidence type="ECO:0000256" key="6">
    <source>
        <dbReference type="RuleBase" id="RU363034"/>
    </source>
</evidence>
<gene>
    <name evidence="8" type="ORF">TSAR_000945</name>
</gene>
<dbReference type="GO" id="GO:0006508">
    <property type="term" value="P:proteolysis"/>
    <property type="evidence" value="ECO:0007669"/>
    <property type="project" value="UniProtKB-KW"/>
</dbReference>
<feature type="domain" description="Peptidase S1" evidence="7">
    <location>
        <begin position="62"/>
        <end position="313"/>
    </location>
</feature>
<dbReference type="PANTHER" id="PTHR24276:SF98">
    <property type="entry name" value="FI18310P1-RELATED"/>
    <property type="match status" value="1"/>
</dbReference>
<evidence type="ECO:0000256" key="5">
    <source>
        <dbReference type="ARBA" id="ARBA00023157"/>
    </source>
</evidence>
<evidence type="ECO:0000313" key="9">
    <source>
        <dbReference type="Proteomes" id="UP000215335"/>
    </source>
</evidence>
<dbReference type="InterPro" id="IPR043504">
    <property type="entry name" value="Peptidase_S1_PA_chymotrypsin"/>
</dbReference>
<dbReference type="PRINTS" id="PR00722">
    <property type="entry name" value="CHYMOTRYPSIN"/>
</dbReference>
<evidence type="ECO:0000256" key="1">
    <source>
        <dbReference type="ARBA" id="ARBA00007664"/>
    </source>
</evidence>
<sequence>MTKLHKQELKECRLPCRISRKFIDESKAQLRQCQSKKYPSCIISDLFKKFSGALALLDSEGIIGGRDTEPLDFPYVVSLRNGSGVHICGGGIIGDRYILTAAHCVIREDVSFNDFPYTIVGGISHLEDDADTKVEIGVEKIYIRESYNQSYWELGDTPVGDIAVLKLKNKLDIENNEGLSILDLPEKPAGKDYDTYLDVTAIVAGFGYDYMKYPYGNNTGQLHKANILVIDNFECKKSFRNPILDSQICAKMIEHDDSTHQGTCYYDSGSPLVLENTVIGVVSGSNEYCDQSIAPGLYTRVTSHLDFIKNAMKDETDGMPQLLESAPLIGGEKASSSAEEIRYLVSLQTRDAEHFCGGSIIGDRFILTAAHCVVDDGNEFEDKPIRIVAGTNDLRDEDREPLVIDVEKIYVPGNYNDSEWATSIPSSDIAVLKLNQSLNLRYNPRLKKLRLPRLNRRHKGNYRSYEGEDCVIAGFGWNKVKVKTHRRNKTEYEVGSSTDRLFRASAKVIGNAECQDYYVNPIDDSELCARVDEHNDDTPQGVCRGDSGGPLVYKSNTIIGVVSGISIGCNENNEPGIYCRVSAYIEFIKNAMKDVTDGMRVKTCVRDNKWQKHKHRPRASPVSISLSDQYVLTAAHCVMRDNKTFYDIPRLIVGGVHQLNIDENSKVVVEVEEIFVDERYDHFMWDYGVVPEYDWALLKLKAKLDIKNNPNLSIIELPKKIPGTDHYDTYLNVTAKFAGFGYDYARLIIKNDTYFTINEYPTDDDIENASDNNYTLADTGNSTGLLHWVDVQILDEQECNRKYNSAILDSQFCAAIVPSDKEPHGPCSGDSGSPLVYQNTVIGLLSSSTSGCNENNAPSTYTKVAPHVETIKTVLNGVTDGIPIMKIVLLATCIILIFKNVRGSLEAEGIIGGRDDDGPNEFPYLVSFQNATEHWCGGAIIGDQFILTAAHCVIEEDVKFRDFPHKIIAGIDSLDSDQDTKVEVDVEKIYVSERYNHSWWFLGDTALDDWAVLKLKTKLDINNNKGLAIVNLPEKINGTNEYDTYENATALLAGYGYDYVEIIKYQNGTERDRGNSTGELHKANVRVVSNNVCSDPVDGYNSPVLDTQICAKIIEHADLTPQGPCNGDSGSPLVIDNTVIGIVSVSALACNDNRTPALYTRVTSYTDAIKDAMKGVTNGLRVAVFFAGGYSSRKLHHGHIRVVNVTERQKHYPSHVWETKICGRMIDHDKDTPQGACVGESGSPFVFKGVIAIGVLTGAQAACNQNVAPSQYTSLLAFREFVQDAMYGKTDGMQWRSSSVPGRSSCWVMSLSGLYCNENEMPEVYTSVSSHQTFIQNALKGITANMHMLLFGLITLLLVHNGARALEGEGIIGGEKVDPRELSYQVSIQALGLHGCGGAIIDESHVITAAHCVIDDEDNDFISLPLTVVAGTIDINDVEGHEYEVEKAYIPKEFEIAERPIIYDIAVLKLRTKLDLSDSSLGALSLPSSSVGRGSSHVSYAGEEALISGFGWDHVEVKDVPIPEDERTEDGDKFYKMEDGDSNGYLLKAKTLIVTNRECQKHYRHLIYKNQLCAKVIQYDENVHQGVCSGDSGGPLVHDGKTLIGVVSYSPIGCDDSTHPAVYTRVSYFIDFINKARKNIVTETMRIRAHLEVEGIVGGEDAKLGDYTYQVSLSRKSHSFCSVSIIDEQHVITAAHCVTDKVGGLLKKPIKVVAGVTDLKGKDAKTRIEINVDVVYIPRKYNSLTKKWTADDIAVLKVCEMIKIVFLQVDN</sequence>
<dbReference type="FunFam" id="2.40.10.10:FF:000068">
    <property type="entry name" value="transmembrane protease serine 2"/>
    <property type="match status" value="1"/>
</dbReference>
<dbReference type="InterPro" id="IPR001314">
    <property type="entry name" value="Peptidase_S1A"/>
</dbReference>
<dbReference type="Gene3D" id="2.40.10.10">
    <property type="entry name" value="Trypsin-like serine proteases"/>
    <property type="match status" value="7"/>
</dbReference>
<dbReference type="InterPro" id="IPR001254">
    <property type="entry name" value="Trypsin_dom"/>
</dbReference>
<comment type="similarity">
    <text evidence="1">Belongs to the peptidase S1 family.</text>
</comment>
<proteinExistence type="inferred from homology"/>
<dbReference type="PANTHER" id="PTHR24276">
    <property type="entry name" value="POLYSERASE-RELATED"/>
    <property type="match status" value="1"/>
</dbReference>
<comment type="caution">
    <text evidence="8">The sequence shown here is derived from an EMBL/GenBank/DDBJ whole genome shotgun (WGS) entry which is preliminary data.</text>
</comment>
<dbReference type="EMBL" id="NNAY01001244">
    <property type="protein sequence ID" value="OXU24624.1"/>
    <property type="molecule type" value="Genomic_DNA"/>
</dbReference>
<evidence type="ECO:0000256" key="4">
    <source>
        <dbReference type="ARBA" id="ARBA00022825"/>
    </source>
</evidence>
<dbReference type="SUPFAM" id="SSF50494">
    <property type="entry name" value="Trypsin-like serine proteases"/>
    <property type="match status" value="7"/>
</dbReference>
<evidence type="ECO:0000256" key="2">
    <source>
        <dbReference type="ARBA" id="ARBA00022670"/>
    </source>
</evidence>
<feature type="domain" description="Peptidase S1" evidence="7">
    <location>
        <begin position="1371"/>
        <end position="1638"/>
    </location>
</feature>
<feature type="domain" description="Peptidase S1" evidence="7">
    <location>
        <begin position="910"/>
        <end position="1174"/>
    </location>
</feature>
<dbReference type="Pfam" id="PF00089">
    <property type="entry name" value="Trypsin"/>
    <property type="match status" value="9"/>
</dbReference>
<keyword evidence="5" id="KW-1015">Disulfide bond</keyword>
<dbReference type="SMART" id="SM00020">
    <property type="entry name" value="Tryp_SPc"/>
    <property type="match status" value="5"/>
</dbReference>
<dbReference type="InterPro" id="IPR009003">
    <property type="entry name" value="Peptidase_S1_PA"/>
</dbReference>
<protein>
    <recommendedName>
        <fullName evidence="7">Peptidase S1 domain-containing protein</fullName>
    </recommendedName>
</protein>
<evidence type="ECO:0000259" key="7">
    <source>
        <dbReference type="PROSITE" id="PS50240"/>
    </source>
</evidence>
<reference evidence="8 9" key="1">
    <citation type="journal article" date="2017" name="Curr. Biol.">
        <title>The Evolution of Venom by Co-option of Single-Copy Genes.</title>
        <authorList>
            <person name="Martinson E.O."/>
            <person name="Mrinalini"/>
            <person name="Kelkar Y.D."/>
            <person name="Chang C.H."/>
            <person name="Werren J.H."/>
        </authorList>
    </citation>
    <scope>NUCLEOTIDE SEQUENCE [LARGE SCALE GENOMIC DNA]</scope>
    <source>
        <strain evidence="8 9">Alberta</strain>
        <tissue evidence="8">Whole body</tissue>
    </source>
</reference>
<evidence type="ECO:0000256" key="3">
    <source>
        <dbReference type="ARBA" id="ARBA00022801"/>
    </source>
</evidence>
<dbReference type="GO" id="GO:0004252">
    <property type="term" value="F:serine-type endopeptidase activity"/>
    <property type="evidence" value="ECO:0007669"/>
    <property type="project" value="InterPro"/>
</dbReference>
<accession>A0A232F1N1</accession>